<dbReference type="Proteomes" id="UP000266441">
    <property type="component" value="Unassembled WGS sequence"/>
</dbReference>
<evidence type="ECO:0000256" key="2">
    <source>
        <dbReference type="ARBA" id="ARBA00006706"/>
    </source>
</evidence>
<dbReference type="RefSeq" id="WP_119350538.1">
    <property type="nucleotide sequence ID" value="NZ_QWET01000009.1"/>
</dbReference>
<dbReference type="Pfam" id="PF00348">
    <property type="entry name" value="polyprenyl_synt"/>
    <property type="match status" value="1"/>
</dbReference>
<evidence type="ECO:0000256" key="4">
    <source>
        <dbReference type="ARBA" id="ARBA00022723"/>
    </source>
</evidence>
<gene>
    <name evidence="7" type="ORF">D1164_13575</name>
</gene>
<dbReference type="GO" id="GO:0008299">
    <property type="term" value="P:isoprenoid biosynthetic process"/>
    <property type="evidence" value="ECO:0007669"/>
    <property type="project" value="InterPro"/>
</dbReference>
<keyword evidence="8" id="KW-1185">Reference proteome</keyword>
<accession>A0A399CZL6</accession>
<comment type="similarity">
    <text evidence="2 6">Belongs to the FPP/GGPP synthase family.</text>
</comment>
<dbReference type="EMBL" id="QWET01000009">
    <property type="protein sequence ID" value="RIH64666.1"/>
    <property type="molecule type" value="Genomic_DNA"/>
</dbReference>
<dbReference type="PROSITE" id="PS00444">
    <property type="entry name" value="POLYPRENYL_SYNTHASE_2"/>
    <property type="match status" value="1"/>
</dbReference>
<dbReference type="Gene3D" id="1.10.600.10">
    <property type="entry name" value="Farnesyl Diphosphate Synthase"/>
    <property type="match status" value="1"/>
</dbReference>
<dbReference type="OrthoDB" id="9805316at2"/>
<evidence type="ECO:0000256" key="6">
    <source>
        <dbReference type="RuleBase" id="RU004466"/>
    </source>
</evidence>
<dbReference type="InterPro" id="IPR008949">
    <property type="entry name" value="Isoprenoid_synthase_dom_sf"/>
</dbReference>
<keyword evidence="5" id="KW-0460">Magnesium</keyword>
<dbReference type="GO" id="GO:0046872">
    <property type="term" value="F:metal ion binding"/>
    <property type="evidence" value="ECO:0007669"/>
    <property type="project" value="UniProtKB-KW"/>
</dbReference>
<dbReference type="InterPro" id="IPR033749">
    <property type="entry name" value="Polyprenyl_synt_CS"/>
</dbReference>
<dbReference type="PANTHER" id="PTHR12001">
    <property type="entry name" value="GERANYLGERANYL PYROPHOSPHATE SYNTHASE"/>
    <property type="match status" value="1"/>
</dbReference>
<evidence type="ECO:0000256" key="1">
    <source>
        <dbReference type="ARBA" id="ARBA00001946"/>
    </source>
</evidence>
<comment type="cofactor">
    <cofactor evidence="1">
        <name>Mg(2+)</name>
        <dbReference type="ChEBI" id="CHEBI:18420"/>
    </cofactor>
</comment>
<dbReference type="PANTHER" id="PTHR12001:SF85">
    <property type="entry name" value="SHORT CHAIN ISOPRENYL DIPHOSPHATE SYNTHASE"/>
    <property type="match status" value="1"/>
</dbReference>
<dbReference type="AlphaFoldDB" id="A0A399CZL6"/>
<sequence>MNKSMYQIETLQKIINDEIARRAEVLSARNPAELYAPVNYSLGMGGKRLRPVLLLMSFNLFSEEIENALPAALAVEVFHNFTLLHDDIMDKAEMRRNKPTVHEKFSENSAILSGDAMAFLSYQYLMECRSKQLFDVAGLFTDTALAVCEGQQYDMDFENRLNVTEEEYLEMIRLKTAVLLGCSLKAGALLAHATDEMASQLYDFGINLGLAFQLQDDLLDTFGNQQSFGKKIGGDILANKKTYLLVKALEKAAENHKTELLRWLNIMDFNAEEKISSVTEIYRQLGIKELTEEKIDACFSQAANILHDLPVNDLRKEQLSNLSKNMLGRRF</sequence>
<evidence type="ECO:0000313" key="7">
    <source>
        <dbReference type="EMBL" id="RIH64666.1"/>
    </source>
</evidence>
<evidence type="ECO:0000313" key="8">
    <source>
        <dbReference type="Proteomes" id="UP000266441"/>
    </source>
</evidence>
<keyword evidence="3 6" id="KW-0808">Transferase</keyword>
<protein>
    <submittedName>
        <fullName evidence="7">Polyprenyl synthetase family protein</fullName>
    </submittedName>
</protein>
<dbReference type="GO" id="GO:0004659">
    <property type="term" value="F:prenyltransferase activity"/>
    <property type="evidence" value="ECO:0007669"/>
    <property type="project" value="InterPro"/>
</dbReference>
<evidence type="ECO:0000256" key="5">
    <source>
        <dbReference type="ARBA" id="ARBA00022842"/>
    </source>
</evidence>
<reference evidence="7 8" key="1">
    <citation type="journal article" date="2015" name="Int. J. Syst. Evol. Microbiol.">
        <title>Mariniphaga sediminis sp. nov., isolated from coastal sediment.</title>
        <authorList>
            <person name="Wang F.Q."/>
            <person name="Shen Q.Y."/>
            <person name="Chen G.J."/>
            <person name="Du Z.J."/>
        </authorList>
    </citation>
    <scope>NUCLEOTIDE SEQUENCE [LARGE SCALE GENOMIC DNA]</scope>
    <source>
        <strain evidence="7 8">SY21</strain>
    </source>
</reference>
<proteinExistence type="inferred from homology"/>
<evidence type="ECO:0000256" key="3">
    <source>
        <dbReference type="ARBA" id="ARBA00022679"/>
    </source>
</evidence>
<organism evidence="7 8">
    <name type="scientific">Mariniphaga sediminis</name>
    <dbReference type="NCBI Taxonomy" id="1628158"/>
    <lineage>
        <taxon>Bacteria</taxon>
        <taxon>Pseudomonadati</taxon>
        <taxon>Bacteroidota</taxon>
        <taxon>Bacteroidia</taxon>
        <taxon>Marinilabiliales</taxon>
        <taxon>Prolixibacteraceae</taxon>
        <taxon>Mariniphaga</taxon>
    </lineage>
</organism>
<dbReference type="InterPro" id="IPR000092">
    <property type="entry name" value="Polyprenyl_synt"/>
</dbReference>
<dbReference type="CDD" id="cd00685">
    <property type="entry name" value="Trans_IPPS_HT"/>
    <property type="match status" value="1"/>
</dbReference>
<name>A0A399CZL6_9BACT</name>
<dbReference type="SFLD" id="SFLDS00005">
    <property type="entry name" value="Isoprenoid_Synthase_Type_I"/>
    <property type="match status" value="1"/>
</dbReference>
<keyword evidence="4" id="KW-0479">Metal-binding</keyword>
<dbReference type="SFLD" id="SFLDG01017">
    <property type="entry name" value="Polyprenyl_Transferase_Like"/>
    <property type="match status" value="1"/>
</dbReference>
<comment type="caution">
    <text evidence="7">The sequence shown here is derived from an EMBL/GenBank/DDBJ whole genome shotgun (WGS) entry which is preliminary data.</text>
</comment>
<dbReference type="SUPFAM" id="SSF48576">
    <property type="entry name" value="Terpenoid synthases"/>
    <property type="match status" value="1"/>
</dbReference>